<dbReference type="EMBL" id="VIIS01000821">
    <property type="protein sequence ID" value="KAF0304688.1"/>
    <property type="molecule type" value="Genomic_DNA"/>
</dbReference>
<dbReference type="Pfam" id="PF00096">
    <property type="entry name" value="zf-C2H2"/>
    <property type="match status" value="5"/>
</dbReference>
<evidence type="ECO:0000256" key="5">
    <source>
        <dbReference type="PROSITE-ProRule" id="PRU00042"/>
    </source>
</evidence>
<comment type="caution">
    <text evidence="9">The sequence shown here is derived from an EMBL/GenBank/DDBJ whole genome shotgun (WGS) entry which is preliminary data.</text>
</comment>
<gene>
    <name evidence="9" type="primary">ZO26_3</name>
    <name evidence="9" type="ORF">FJT64_023544</name>
</gene>
<feature type="domain" description="C2H2-type" evidence="8">
    <location>
        <begin position="340"/>
        <end position="367"/>
    </location>
</feature>
<dbReference type="GO" id="GO:0000977">
    <property type="term" value="F:RNA polymerase II transcription regulatory region sequence-specific DNA binding"/>
    <property type="evidence" value="ECO:0007669"/>
    <property type="project" value="TreeGrafter"/>
</dbReference>
<dbReference type="SUPFAM" id="SSF57667">
    <property type="entry name" value="beta-beta-alpha zinc fingers"/>
    <property type="match status" value="3"/>
</dbReference>
<evidence type="ECO:0000256" key="1">
    <source>
        <dbReference type="ARBA" id="ARBA00022723"/>
    </source>
</evidence>
<dbReference type="PANTHER" id="PTHR24379">
    <property type="entry name" value="KRAB AND ZINC FINGER DOMAIN-CONTAINING"/>
    <property type="match status" value="1"/>
</dbReference>
<dbReference type="PROSITE" id="PS50157">
    <property type="entry name" value="ZINC_FINGER_C2H2_2"/>
    <property type="match status" value="7"/>
</dbReference>
<feature type="region of interest" description="Disordered" evidence="6">
    <location>
        <begin position="169"/>
        <end position="240"/>
    </location>
</feature>
<feature type="domain" description="C2H2-type" evidence="8">
    <location>
        <begin position="424"/>
        <end position="453"/>
    </location>
</feature>
<accession>A0A6A4WRH1</accession>
<evidence type="ECO:0000256" key="7">
    <source>
        <dbReference type="SAM" id="SignalP"/>
    </source>
</evidence>
<dbReference type="GO" id="GO:0000981">
    <property type="term" value="F:DNA-binding transcription factor activity, RNA polymerase II-specific"/>
    <property type="evidence" value="ECO:0007669"/>
    <property type="project" value="TreeGrafter"/>
</dbReference>
<evidence type="ECO:0000313" key="10">
    <source>
        <dbReference type="Proteomes" id="UP000440578"/>
    </source>
</evidence>
<dbReference type="Pfam" id="PF13894">
    <property type="entry name" value="zf-C2H2_4"/>
    <property type="match status" value="1"/>
</dbReference>
<dbReference type="InterPro" id="IPR036236">
    <property type="entry name" value="Znf_C2H2_sf"/>
</dbReference>
<evidence type="ECO:0000256" key="4">
    <source>
        <dbReference type="ARBA" id="ARBA00022833"/>
    </source>
</evidence>
<feature type="compositionally biased region" description="Low complexity" evidence="6">
    <location>
        <begin position="171"/>
        <end position="183"/>
    </location>
</feature>
<sequence length="544" mass="58703">MSTERHLSLCLICLSPPGAAVSIQEKVAGSGRPLRDVIWELVSARDRHMLQTVCRQCHQLLADFDAATERARALRSTIQSVFDGADRHLVAMLLEPRQSRAVLAAAARHRQTGAEGAETPAAVHIEILQAGEEGKEAAPDLVPVPSSPQSAEDVTFDLLESVTAGQQLSLPAADPGPQAGAPPSTGVEMTATPLTNPVTSAPTTITTNITITSSSETVRDDLTDPTGTNSALPADSTADTAAPAASRYRCSLCGEGFRDKSLLLAHRRRSHARRTRGAGGGSAALECSVCRRQLPSRAALQRHERSHAADGRFDCTTCGRTFQRAATLQAHQRLHDERGLCCPYCPQKYTSRQDLEQHVARHTGARNCACPECGKTYRFRSNLAHHIQTVHRKAELACAVCGKTFNMMKKLRRHRNIVHGRLRYKCTECDSRFCYEGQLRRHMKKAKHASGGKDQSLEAYIETVETDVDGTQMLTLVIDDGTAIGDDDTRETLVLSVGENFDSSLVEASVDGADGGGRGSDTILEIIGDGDLTADSADQIILQG</sequence>
<feature type="chain" id="PRO_5025588320" evidence="7">
    <location>
        <begin position="21"/>
        <end position="544"/>
    </location>
</feature>
<feature type="domain" description="C2H2-type" evidence="8">
    <location>
        <begin position="313"/>
        <end position="335"/>
    </location>
</feature>
<evidence type="ECO:0000256" key="2">
    <source>
        <dbReference type="ARBA" id="ARBA00022737"/>
    </source>
</evidence>
<name>A0A6A4WRH1_AMPAM</name>
<evidence type="ECO:0000256" key="6">
    <source>
        <dbReference type="SAM" id="MobiDB-lite"/>
    </source>
</evidence>
<keyword evidence="7" id="KW-0732">Signal</keyword>
<dbReference type="Proteomes" id="UP000440578">
    <property type="component" value="Unassembled WGS sequence"/>
</dbReference>
<feature type="domain" description="C2H2-type" evidence="8">
    <location>
        <begin position="248"/>
        <end position="276"/>
    </location>
</feature>
<dbReference type="AlphaFoldDB" id="A0A6A4WRH1"/>
<evidence type="ECO:0000256" key="3">
    <source>
        <dbReference type="ARBA" id="ARBA00022771"/>
    </source>
</evidence>
<dbReference type="InterPro" id="IPR013087">
    <property type="entry name" value="Znf_C2H2_type"/>
</dbReference>
<keyword evidence="4" id="KW-0862">Zinc</keyword>
<dbReference type="PROSITE" id="PS00028">
    <property type="entry name" value="ZINC_FINGER_C2H2_1"/>
    <property type="match status" value="7"/>
</dbReference>
<feature type="signal peptide" evidence="7">
    <location>
        <begin position="1"/>
        <end position="20"/>
    </location>
</feature>
<feature type="domain" description="C2H2-type" evidence="8">
    <location>
        <begin position="285"/>
        <end position="312"/>
    </location>
</feature>
<dbReference type="GO" id="GO:0005634">
    <property type="term" value="C:nucleus"/>
    <property type="evidence" value="ECO:0007669"/>
    <property type="project" value="TreeGrafter"/>
</dbReference>
<keyword evidence="10" id="KW-1185">Reference proteome</keyword>
<protein>
    <submittedName>
        <fullName evidence="9">Oocyte zinc finger protein XlCOF26</fullName>
    </submittedName>
</protein>
<feature type="compositionally biased region" description="Low complexity" evidence="6">
    <location>
        <begin position="195"/>
        <end position="216"/>
    </location>
</feature>
<evidence type="ECO:0000313" key="9">
    <source>
        <dbReference type="EMBL" id="KAF0304688.1"/>
    </source>
</evidence>
<keyword evidence="3 5" id="KW-0863">Zinc-finger</keyword>
<feature type="domain" description="C2H2-type" evidence="8">
    <location>
        <begin position="368"/>
        <end position="396"/>
    </location>
</feature>
<proteinExistence type="predicted"/>
<keyword evidence="1" id="KW-0479">Metal-binding</keyword>
<dbReference type="Gene3D" id="3.30.160.60">
    <property type="entry name" value="Classic Zinc Finger"/>
    <property type="match status" value="4"/>
</dbReference>
<dbReference type="Pfam" id="PF12874">
    <property type="entry name" value="zf-met"/>
    <property type="match status" value="1"/>
</dbReference>
<dbReference type="PANTHER" id="PTHR24379:SF127">
    <property type="entry name" value="BLOODY FINGERS-RELATED"/>
    <property type="match status" value="1"/>
</dbReference>
<evidence type="ECO:0000259" key="8">
    <source>
        <dbReference type="PROSITE" id="PS50157"/>
    </source>
</evidence>
<dbReference type="SMART" id="SM00355">
    <property type="entry name" value="ZnF_C2H2"/>
    <property type="match status" value="7"/>
</dbReference>
<keyword evidence="2" id="KW-0677">Repeat</keyword>
<reference evidence="9 10" key="1">
    <citation type="submission" date="2019-07" db="EMBL/GenBank/DDBJ databases">
        <title>Draft genome assembly of a fouling barnacle, Amphibalanus amphitrite (Darwin, 1854): The first reference genome for Thecostraca.</title>
        <authorList>
            <person name="Kim W."/>
        </authorList>
    </citation>
    <scope>NUCLEOTIDE SEQUENCE [LARGE SCALE GENOMIC DNA]</scope>
    <source>
        <strain evidence="9">SNU_AA5</strain>
        <tissue evidence="9">Soma without cirri and trophi</tissue>
    </source>
</reference>
<feature type="domain" description="C2H2-type" evidence="8">
    <location>
        <begin position="396"/>
        <end position="424"/>
    </location>
</feature>
<dbReference type="GO" id="GO:0008270">
    <property type="term" value="F:zinc ion binding"/>
    <property type="evidence" value="ECO:0007669"/>
    <property type="project" value="UniProtKB-KW"/>
</dbReference>
<dbReference type="OrthoDB" id="6380199at2759"/>
<organism evidence="9 10">
    <name type="scientific">Amphibalanus amphitrite</name>
    <name type="common">Striped barnacle</name>
    <name type="synonym">Balanus amphitrite</name>
    <dbReference type="NCBI Taxonomy" id="1232801"/>
    <lineage>
        <taxon>Eukaryota</taxon>
        <taxon>Metazoa</taxon>
        <taxon>Ecdysozoa</taxon>
        <taxon>Arthropoda</taxon>
        <taxon>Crustacea</taxon>
        <taxon>Multicrustacea</taxon>
        <taxon>Cirripedia</taxon>
        <taxon>Thoracica</taxon>
        <taxon>Thoracicalcarea</taxon>
        <taxon>Balanomorpha</taxon>
        <taxon>Balanoidea</taxon>
        <taxon>Balanidae</taxon>
        <taxon>Amphibalaninae</taxon>
        <taxon>Amphibalanus</taxon>
    </lineage>
</organism>